<feature type="domain" description="DUF6873" evidence="1">
    <location>
        <begin position="6"/>
        <end position="231"/>
    </location>
</feature>
<reference evidence="2 3" key="1">
    <citation type="submission" date="2010-08" db="EMBL/GenBank/DDBJ databases">
        <title>Complete sequence of Clostridium cellulovorans 743B.</title>
        <authorList>
            <consortium name="US DOE Joint Genome Institute"/>
            <person name="Lucas S."/>
            <person name="Copeland A."/>
            <person name="Lapidus A."/>
            <person name="Cheng J.-F."/>
            <person name="Bruce D."/>
            <person name="Goodwin L."/>
            <person name="Pitluck S."/>
            <person name="Chertkov O."/>
            <person name="Detter J.C."/>
            <person name="Han C."/>
            <person name="Tapia R."/>
            <person name="Land M."/>
            <person name="Hauser L."/>
            <person name="Chang Y.-J."/>
            <person name="Jeffries C."/>
            <person name="Kyrpides N."/>
            <person name="Ivanova N."/>
            <person name="Mikhailova N."/>
            <person name="Hemme C.L."/>
            <person name="Woyke T."/>
        </authorList>
    </citation>
    <scope>NUCLEOTIDE SEQUENCE [LARGE SCALE GENOMIC DNA]</scope>
    <source>
        <strain evidence="3">ATCC 35296 / DSM 3052 / OCM 3 / 743B</strain>
    </source>
</reference>
<evidence type="ECO:0000259" key="1">
    <source>
        <dbReference type="Pfam" id="PF21778"/>
    </source>
</evidence>
<dbReference type="STRING" id="573061.Clocel_2003"/>
<organism evidence="2 3">
    <name type="scientific">Clostridium cellulovorans (strain ATCC 35296 / DSM 3052 / OCM 3 / 743B)</name>
    <dbReference type="NCBI Taxonomy" id="573061"/>
    <lineage>
        <taxon>Bacteria</taxon>
        <taxon>Bacillati</taxon>
        <taxon>Bacillota</taxon>
        <taxon>Clostridia</taxon>
        <taxon>Eubacteriales</taxon>
        <taxon>Clostridiaceae</taxon>
        <taxon>Clostridium</taxon>
    </lineage>
</organism>
<evidence type="ECO:0000313" key="2">
    <source>
        <dbReference type="EMBL" id="ADL51746.1"/>
    </source>
</evidence>
<dbReference type="HOGENOM" id="CLU_104531_0_0_9"/>
<dbReference type="Proteomes" id="UP000002730">
    <property type="component" value="Chromosome"/>
</dbReference>
<dbReference type="InterPro" id="IPR049238">
    <property type="entry name" value="DUF6873"/>
</dbReference>
<proteinExistence type="predicted"/>
<dbReference type="Pfam" id="PF21778">
    <property type="entry name" value="DUF6873"/>
    <property type="match status" value="1"/>
</dbReference>
<sequence length="236" mass="27146">MTKIFIVDYRISMEEYLNLKLFSDNIILCPRYEKLYNAIDGHVDIQLHIIDNNRIIVHKDIEKSFIEDLMNYGISVSYSKNPLEEHYPHNIHLNGLNLKKHFIHNITYTDPILLQEIKKKTLINIKQGYTKCSVAVVNDEALITSDKKIFNELTKEGLDVLLVPPGDIILKGLDYGFIGGTCGKIDDNILAFYGSLDNYKYGETVKKFLTKHKVEPYYLSSGKLIDRGSIFTIIKN</sequence>
<dbReference type="RefSeq" id="WP_010077036.1">
    <property type="nucleotide sequence ID" value="NC_014393.1"/>
</dbReference>
<evidence type="ECO:0000313" key="3">
    <source>
        <dbReference type="Proteomes" id="UP000002730"/>
    </source>
</evidence>
<protein>
    <recommendedName>
        <fullName evidence="1">DUF6873 domain-containing protein</fullName>
    </recommendedName>
</protein>
<keyword evidence="3" id="KW-1185">Reference proteome</keyword>
<dbReference type="EMBL" id="CP002160">
    <property type="protein sequence ID" value="ADL51746.1"/>
    <property type="molecule type" value="Genomic_DNA"/>
</dbReference>
<dbReference type="KEGG" id="ccb:Clocel_2003"/>
<dbReference type="OrthoDB" id="1753686at2"/>
<name>D9SM15_CLOC7</name>
<dbReference type="AlphaFoldDB" id="D9SM15"/>
<gene>
    <name evidence="2" type="ordered locus">Clocel_2003</name>
</gene>
<accession>D9SM15</accession>
<dbReference type="eggNOG" id="ENOG502ZBQJ">
    <property type="taxonomic scope" value="Bacteria"/>
</dbReference>